<comment type="catalytic activity">
    <reaction evidence="8 9">
        <text>N-acetyl-L-glutamate + ATP = N-acetyl-L-glutamyl 5-phosphate + ADP</text>
        <dbReference type="Rhea" id="RHEA:14629"/>
        <dbReference type="ChEBI" id="CHEBI:30616"/>
        <dbReference type="ChEBI" id="CHEBI:44337"/>
        <dbReference type="ChEBI" id="CHEBI:57936"/>
        <dbReference type="ChEBI" id="CHEBI:456216"/>
        <dbReference type="EC" id="2.7.2.8"/>
    </reaction>
</comment>
<dbReference type="PANTHER" id="PTHR23342">
    <property type="entry name" value="N-ACETYLGLUTAMATE SYNTHASE"/>
    <property type="match status" value="1"/>
</dbReference>
<evidence type="ECO:0000256" key="9">
    <source>
        <dbReference type="HAMAP-Rule" id="MF_00082"/>
    </source>
</evidence>
<evidence type="ECO:0000256" key="4">
    <source>
        <dbReference type="ARBA" id="ARBA00022679"/>
    </source>
</evidence>
<dbReference type="RefSeq" id="WP_153384970.1">
    <property type="nucleotide sequence ID" value="NZ_VDFO01000027.1"/>
</dbReference>
<evidence type="ECO:0000256" key="6">
    <source>
        <dbReference type="ARBA" id="ARBA00022777"/>
    </source>
</evidence>
<keyword evidence="6 9" id="KW-0418">Kinase</keyword>
<reference evidence="13 14" key="1">
    <citation type="journal article" date="2019" name="Syst. Appl. Microbiol.">
        <title>Polyphasic characterization of two novel Lactobacillus spp. isolated from blown salami packages: Description of Lactobacillus halodurans sp. nov. and Lactobacillus salsicarnum sp. nov.</title>
        <authorList>
            <person name="Schuster J.A."/>
            <person name="Klingl A."/>
            <person name="Vogel R.F."/>
            <person name="Ehrmann M.A."/>
        </authorList>
    </citation>
    <scope>NUCLEOTIDE SEQUENCE [LARGE SCALE GENOMIC DNA]</scope>
    <source>
        <strain evidence="12 13">TMW 1.1920</strain>
        <strain evidence="11 14">TMW 1.2172</strain>
    </source>
</reference>
<dbReference type="SUPFAM" id="SSF53633">
    <property type="entry name" value="Carbamate kinase-like"/>
    <property type="match status" value="1"/>
</dbReference>
<comment type="caution">
    <text evidence="11">The sequence shown here is derived from an EMBL/GenBank/DDBJ whole genome shotgun (WGS) entry which is preliminary data.</text>
</comment>
<dbReference type="GO" id="GO:0003991">
    <property type="term" value="F:acetylglutamate kinase activity"/>
    <property type="evidence" value="ECO:0007669"/>
    <property type="project" value="UniProtKB-UniRule"/>
</dbReference>
<dbReference type="GO" id="GO:0005737">
    <property type="term" value="C:cytoplasm"/>
    <property type="evidence" value="ECO:0007669"/>
    <property type="project" value="UniProtKB-SubCell"/>
</dbReference>
<feature type="site" description="Transition state stabilizer" evidence="9">
    <location>
        <position position="8"/>
    </location>
</feature>
<comment type="function">
    <text evidence="9">Catalyzes the ATP-dependent phosphorylation of N-acetyl-L-glutamate.</text>
</comment>
<feature type="binding site" evidence="9">
    <location>
        <begin position="41"/>
        <end position="42"/>
    </location>
    <ligand>
        <name>substrate</name>
    </ligand>
</feature>
<keyword evidence="4 9" id="KW-0808">Transferase</keyword>
<gene>
    <name evidence="9 11" type="primary">argB</name>
    <name evidence="12" type="ORF">FHL05_07900</name>
    <name evidence="11" type="ORF">FHL06_04050</name>
</gene>
<evidence type="ECO:0000259" key="10">
    <source>
        <dbReference type="Pfam" id="PF00696"/>
    </source>
</evidence>
<dbReference type="CDD" id="cd04238">
    <property type="entry name" value="AAK_NAGK-like"/>
    <property type="match status" value="1"/>
</dbReference>
<dbReference type="InterPro" id="IPR004662">
    <property type="entry name" value="AcgluKinase_fam"/>
</dbReference>
<dbReference type="UniPathway" id="UPA00068">
    <property type="reaction ID" value="UER00107"/>
</dbReference>
<keyword evidence="9" id="KW-0963">Cytoplasm</keyword>
<evidence type="ECO:0000313" key="12">
    <source>
        <dbReference type="EMBL" id="MQS97808.1"/>
    </source>
</evidence>
<comment type="similarity">
    <text evidence="9">Belongs to the acetylglutamate kinase family. ArgB subfamily.</text>
</comment>
<evidence type="ECO:0000256" key="2">
    <source>
        <dbReference type="ARBA" id="ARBA00022571"/>
    </source>
</evidence>
<evidence type="ECO:0000313" key="13">
    <source>
        <dbReference type="Proteomes" id="UP000371423"/>
    </source>
</evidence>
<dbReference type="GO" id="GO:0005524">
    <property type="term" value="F:ATP binding"/>
    <property type="evidence" value="ECO:0007669"/>
    <property type="project" value="UniProtKB-UniRule"/>
</dbReference>
<evidence type="ECO:0000313" key="14">
    <source>
        <dbReference type="Proteomes" id="UP000414364"/>
    </source>
</evidence>
<comment type="pathway">
    <text evidence="1 9">Amino-acid biosynthesis; L-arginine biosynthesis; N(2)-acetyl-L-ornithine from L-glutamate: step 2/4.</text>
</comment>
<sequence>MKETIVVKIGGNALNHLPETFFQQLKTWWLEGKRILIVHGGGPQISAWSKRLKLSVEKIDGIRVTSQETLDVTKAVLIGVVQPKLCQTIADSGLPVIGLNASDDNLLTGEYLNQAKYGQVGKISDINANYLEGLLRDQIGILAPLAQTEDGKWLNVNADMAAAKIAIQLQAEALVLLTDVPGVLHSGKVVSQLTENSANELVENNVIKSGMMPKIKASFTAIRNGVGNTFITDDLGRPGTKFQNN</sequence>
<keyword evidence="3 9" id="KW-0028">Amino-acid biosynthesis</keyword>
<dbReference type="InterPro" id="IPR037528">
    <property type="entry name" value="ArgB"/>
</dbReference>
<evidence type="ECO:0000256" key="5">
    <source>
        <dbReference type="ARBA" id="ARBA00022741"/>
    </source>
</evidence>
<evidence type="ECO:0000256" key="3">
    <source>
        <dbReference type="ARBA" id="ARBA00022605"/>
    </source>
</evidence>
<keyword evidence="5 9" id="KW-0547">Nucleotide-binding</keyword>
<proteinExistence type="inferred from homology"/>
<dbReference type="EMBL" id="VDFO01000027">
    <property type="protein sequence ID" value="MQS97808.1"/>
    <property type="molecule type" value="Genomic_DNA"/>
</dbReference>
<dbReference type="PRINTS" id="PR00474">
    <property type="entry name" value="GLU5KINASE"/>
</dbReference>
<feature type="site" description="Transition state stabilizer" evidence="9">
    <location>
        <position position="214"/>
    </location>
</feature>
<evidence type="ECO:0000256" key="1">
    <source>
        <dbReference type="ARBA" id="ARBA00004828"/>
    </source>
</evidence>
<dbReference type="PIRSF" id="PIRSF000728">
    <property type="entry name" value="NAGK"/>
    <property type="match status" value="1"/>
</dbReference>
<dbReference type="OrthoDB" id="9803155at2"/>
<dbReference type="InterPro" id="IPR036393">
    <property type="entry name" value="AceGlu_kinase-like_sf"/>
</dbReference>
<dbReference type="Pfam" id="PF00696">
    <property type="entry name" value="AA_kinase"/>
    <property type="match status" value="1"/>
</dbReference>
<dbReference type="NCBIfam" id="TIGR00761">
    <property type="entry name" value="argB"/>
    <property type="match status" value="1"/>
</dbReference>
<dbReference type="Proteomes" id="UP000414364">
    <property type="component" value="Unassembled WGS sequence"/>
</dbReference>
<dbReference type="PANTHER" id="PTHR23342:SF0">
    <property type="entry name" value="N-ACETYLGLUTAMATE SYNTHASE, MITOCHONDRIAL"/>
    <property type="match status" value="1"/>
</dbReference>
<keyword evidence="2 9" id="KW-0055">Arginine biosynthesis</keyword>
<dbReference type="EMBL" id="VDFP01000005">
    <property type="protein sequence ID" value="MQS75563.1"/>
    <property type="molecule type" value="Genomic_DNA"/>
</dbReference>
<evidence type="ECO:0000313" key="11">
    <source>
        <dbReference type="EMBL" id="MQS75563.1"/>
    </source>
</evidence>
<dbReference type="InterPro" id="IPR001057">
    <property type="entry name" value="Glu/AcGlu_kinase"/>
</dbReference>
<organism evidence="11 14">
    <name type="scientific">Companilactobacillus halodurans</name>
    <dbReference type="NCBI Taxonomy" id="2584183"/>
    <lineage>
        <taxon>Bacteria</taxon>
        <taxon>Bacillati</taxon>
        <taxon>Bacillota</taxon>
        <taxon>Bacilli</taxon>
        <taxon>Lactobacillales</taxon>
        <taxon>Lactobacillaceae</taxon>
        <taxon>Companilactobacillus</taxon>
    </lineage>
</organism>
<keyword evidence="7 9" id="KW-0067">ATP-binding</keyword>
<evidence type="ECO:0000256" key="7">
    <source>
        <dbReference type="ARBA" id="ARBA00022840"/>
    </source>
</evidence>
<feature type="binding site" evidence="9">
    <location>
        <position position="155"/>
    </location>
    <ligand>
        <name>substrate</name>
    </ligand>
</feature>
<feature type="binding site" evidence="9">
    <location>
        <position position="63"/>
    </location>
    <ligand>
        <name>substrate</name>
    </ligand>
</feature>
<comment type="subcellular location">
    <subcellularLocation>
        <location evidence="9">Cytoplasm</location>
    </subcellularLocation>
</comment>
<protein>
    <recommendedName>
        <fullName evidence="9">Acetylglutamate kinase</fullName>
        <ecNumber evidence="9">2.7.2.8</ecNumber>
    </recommendedName>
    <alternativeName>
        <fullName evidence="9">N-acetyl-L-glutamate 5-phosphotransferase</fullName>
    </alternativeName>
    <alternativeName>
        <fullName evidence="9">NAG kinase</fullName>
        <shortName evidence="9">NAGK</shortName>
    </alternativeName>
</protein>
<evidence type="ECO:0000256" key="8">
    <source>
        <dbReference type="ARBA" id="ARBA00048141"/>
    </source>
</evidence>
<dbReference type="GO" id="GO:0042450">
    <property type="term" value="P:L-arginine biosynthetic process via ornithine"/>
    <property type="evidence" value="ECO:0007669"/>
    <property type="project" value="UniProtKB-UniRule"/>
</dbReference>
<dbReference type="EC" id="2.7.2.8" evidence="9"/>
<dbReference type="AlphaFoldDB" id="A0A5P0ZMW1"/>
<accession>A0A5P0ZMW1</accession>
<keyword evidence="13" id="KW-1185">Reference proteome</keyword>
<dbReference type="HAMAP" id="MF_00082">
    <property type="entry name" value="ArgB"/>
    <property type="match status" value="1"/>
</dbReference>
<feature type="domain" description="Aspartate/glutamate/uridylate kinase" evidence="10">
    <location>
        <begin position="4"/>
        <end position="233"/>
    </location>
</feature>
<name>A0A5P0ZMW1_9LACO</name>
<dbReference type="InterPro" id="IPR001048">
    <property type="entry name" value="Asp/Glu/Uridylate_kinase"/>
</dbReference>
<dbReference type="Gene3D" id="3.40.1160.10">
    <property type="entry name" value="Acetylglutamate kinase-like"/>
    <property type="match status" value="1"/>
</dbReference>
<dbReference type="Proteomes" id="UP000371423">
    <property type="component" value="Unassembled WGS sequence"/>
</dbReference>